<organism evidence="3 4">
    <name type="scientific">Lentinus brumalis</name>
    <dbReference type="NCBI Taxonomy" id="2498619"/>
    <lineage>
        <taxon>Eukaryota</taxon>
        <taxon>Fungi</taxon>
        <taxon>Dikarya</taxon>
        <taxon>Basidiomycota</taxon>
        <taxon>Agaricomycotina</taxon>
        <taxon>Agaricomycetes</taxon>
        <taxon>Polyporales</taxon>
        <taxon>Polyporaceae</taxon>
        <taxon>Lentinus</taxon>
    </lineage>
</organism>
<evidence type="ECO:0000313" key="3">
    <source>
        <dbReference type="EMBL" id="RDX56630.1"/>
    </source>
</evidence>
<dbReference type="PANTHER" id="PTHR43625:SF78">
    <property type="entry name" value="PYRIDOXAL REDUCTASE-RELATED"/>
    <property type="match status" value="1"/>
</dbReference>
<dbReference type="Pfam" id="PF00248">
    <property type="entry name" value="Aldo_ket_red"/>
    <property type="match status" value="1"/>
</dbReference>
<dbReference type="PANTHER" id="PTHR43625">
    <property type="entry name" value="AFLATOXIN B1 ALDEHYDE REDUCTASE"/>
    <property type="match status" value="1"/>
</dbReference>
<dbReference type="GO" id="GO:0005737">
    <property type="term" value="C:cytoplasm"/>
    <property type="evidence" value="ECO:0007669"/>
    <property type="project" value="TreeGrafter"/>
</dbReference>
<proteinExistence type="predicted"/>
<evidence type="ECO:0000259" key="2">
    <source>
        <dbReference type="Pfam" id="PF00248"/>
    </source>
</evidence>
<protein>
    <submittedName>
        <fullName evidence="3">Aldo/keto reductase</fullName>
    </submittedName>
</protein>
<gene>
    <name evidence="3" type="ORF">OH76DRAFT_1395758</name>
</gene>
<reference evidence="3 4" key="1">
    <citation type="journal article" date="2018" name="Biotechnol. Biofuels">
        <title>Integrative visual omics of the white-rot fungus Polyporus brumalis exposes the biotechnological potential of its oxidative enzymes for delignifying raw plant biomass.</title>
        <authorList>
            <person name="Miyauchi S."/>
            <person name="Rancon A."/>
            <person name="Drula E."/>
            <person name="Hage H."/>
            <person name="Chaduli D."/>
            <person name="Favel A."/>
            <person name="Grisel S."/>
            <person name="Henrissat B."/>
            <person name="Herpoel-Gimbert I."/>
            <person name="Ruiz-Duenas F.J."/>
            <person name="Chevret D."/>
            <person name="Hainaut M."/>
            <person name="Lin J."/>
            <person name="Wang M."/>
            <person name="Pangilinan J."/>
            <person name="Lipzen A."/>
            <person name="Lesage-Meessen L."/>
            <person name="Navarro D."/>
            <person name="Riley R."/>
            <person name="Grigoriev I.V."/>
            <person name="Zhou S."/>
            <person name="Raouche S."/>
            <person name="Rosso M.N."/>
        </authorList>
    </citation>
    <scope>NUCLEOTIDE SEQUENCE [LARGE SCALE GENOMIC DNA]</scope>
    <source>
        <strain evidence="3 4">BRFM 1820</strain>
    </source>
</reference>
<dbReference type="InterPro" id="IPR036812">
    <property type="entry name" value="NAD(P)_OxRdtase_dom_sf"/>
</dbReference>
<keyword evidence="1" id="KW-0560">Oxidoreductase</keyword>
<dbReference type="AlphaFoldDB" id="A0A371DVQ6"/>
<dbReference type="Proteomes" id="UP000256964">
    <property type="component" value="Unassembled WGS sequence"/>
</dbReference>
<sequence>MTVVKTAKIGDVTVGRIGHGLMMMTWRDPNFPLPDEEAFEAIKAGVDAMPKGVKMFLNSGEFYGPDASTANLELLSRFYAKYPEYAQKTFLSVKGGTKANSLVPDGSPENLRRSVDTINEKLGGIKKMDLFECARVPSDVPIEEVIKTLTGLKEEGKFSYIGMSECSAATLRKAHSVHPIAAVEIEVSLWSYEEETKKVIATAKELGITVAAYSPLGRGFLTGTIKSPKDLPAGDMRHRFTRFQEDVFNHNMALVEGVKAIAEKKGVTPGQLALAWVTSLGDHVIPIPGSSNKKRNLENIAAGEIELTAAEIAEVNAILAKTPVKGGRYNDAVDPKMLHLWG</sequence>
<dbReference type="SUPFAM" id="SSF51430">
    <property type="entry name" value="NAD(P)-linked oxidoreductase"/>
    <property type="match status" value="1"/>
</dbReference>
<dbReference type="Gene3D" id="3.20.20.100">
    <property type="entry name" value="NADP-dependent oxidoreductase domain"/>
    <property type="match status" value="1"/>
</dbReference>
<dbReference type="EMBL" id="KZ857380">
    <property type="protein sequence ID" value="RDX56630.1"/>
    <property type="molecule type" value="Genomic_DNA"/>
</dbReference>
<keyword evidence="4" id="KW-1185">Reference proteome</keyword>
<dbReference type="STRING" id="139420.A0A371DVQ6"/>
<accession>A0A371DVQ6</accession>
<dbReference type="InterPro" id="IPR023210">
    <property type="entry name" value="NADP_OxRdtase_dom"/>
</dbReference>
<name>A0A371DVQ6_9APHY</name>
<feature type="domain" description="NADP-dependent oxidoreductase" evidence="2">
    <location>
        <begin position="16"/>
        <end position="319"/>
    </location>
</feature>
<dbReference type="CDD" id="cd19077">
    <property type="entry name" value="AKR_AKR8A1-2"/>
    <property type="match status" value="1"/>
</dbReference>
<dbReference type="GO" id="GO:0016491">
    <property type="term" value="F:oxidoreductase activity"/>
    <property type="evidence" value="ECO:0007669"/>
    <property type="project" value="UniProtKB-KW"/>
</dbReference>
<evidence type="ECO:0000256" key="1">
    <source>
        <dbReference type="ARBA" id="ARBA00023002"/>
    </source>
</evidence>
<evidence type="ECO:0000313" key="4">
    <source>
        <dbReference type="Proteomes" id="UP000256964"/>
    </source>
</evidence>
<dbReference type="InterPro" id="IPR050791">
    <property type="entry name" value="Aldo-Keto_reductase"/>
</dbReference>
<dbReference type="OrthoDB" id="37537at2759"/>